<name>A0A2V1EE09_9PLEO</name>
<keyword evidence="3" id="KW-1185">Reference proteome</keyword>
<protein>
    <submittedName>
        <fullName evidence="2">Uncharacterized protein</fullName>
    </submittedName>
</protein>
<dbReference type="AlphaFoldDB" id="A0A2V1EE09"/>
<keyword evidence="1" id="KW-0472">Membrane</keyword>
<gene>
    <name evidence="2" type="ORF">DM02DRAFT_157849</name>
</gene>
<proteinExistence type="predicted"/>
<keyword evidence="1" id="KW-0812">Transmembrane</keyword>
<evidence type="ECO:0000256" key="1">
    <source>
        <dbReference type="SAM" id="Phobius"/>
    </source>
</evidence>
<evidence type="ECO:0000313" key="3">
    <source>
        <dbReference type="Proteomes" id="UP000244855"/>
    </source>
</evidence>
<sequence length="54" mass="6708">MKKILRNGMEWHVVLFIHTLFSFLSFLFFRFVFCGRELTCSQLRLSIQRRWRLV</sequence>
<dbReference type="EMBL" id="KZ805301">
    <property type="protein sequence ID" value="PVI08289.1"/>
    <property type="molecule type" value="Genomic_DNA"/>
</dbReference>
<organism evidence="2 3">
    <name type="scientific">Periconia macrospinosa</name>
    <dbReference type="NCBI Taxonomy" id="97972"/>
    <lineage>
        <taxon>Eukaryota</taxon>
        <taxon>Fungi</taxon>
        <taxon>Dikarya</taxon>
        <taxon>Ascomycota</taxon>
        <taxon>Pezizomycotina</taxon>
        <taxon>Dothideomycetes</taxon>
        <taxon>Pleosporomycetidae</taxon>
        <taxon>Pleosporales</taxon>
        <taxon>Massarineae</taxon>
        <taxon>Periconiaceae</taxon>
        <taxon>Periconia</taxon>
    </lineage>
</organism>
<keyword evidence="1" id="KW-1133">Transmembrane helix</keyword>
<reference evidence="2 3" key="1">
    <citation type="journal article" date="2018" name="Sci. Rep.">
        <title>Comparative genomics provides insights into the lifestyle and reveals functional heterogeneity of dark septate endophytic fungi.</title>
        <authorList>
            <person name="Knapp D.G."/>
            <person name="Nemeth J.B."/>
            <person name="Barry K."/>
            <person name="Hainaut M."/>
            <person name="Henrissat B."/>
            <person name="Johnson J."/>
            <person name="Kuo A."/>
            <person name="Lim J.H.P."/>
            <person name="Lipzen A."/>
            <person name="Nolan M."/>
            <person name="Ohm R.A."/>
            <person name="Tamas L."/>
            <person name="Grigoriev I.V."/>
            <person name="Spatafora J.W."/>
            <person name="Nagy L.G."/>
            <person name="Kovacs G.M."/>
        </authorList>
    </citation>
    <scope>NUCLEOTIDE SEQUENCE [LARGE SCALE GENOMIC DNA]</scope>
    <source>
        <strain evidence="2 3">DSE2036</strain>
    </source>
</reference>
<accession>A0A2V1EE09</accession>
<dbReference type="Proteomes" id="UP000244855">
    <property type="component" value="Unassembled WGS sequence"/>
</dbReference>
<evidence type="ECO:0000313" key="2">
    <source>
        <dbReference type="EMBL" id="PVI08289.1"/>
    </source>
</evidence>
<feature type="transmembrane region" description="Helical" evidence="1">
    <location>
        <begin position="12"/>
        <end position="33"/>
    </location>
</feature>